<sequence>MPLNLYRPPPGLTAQDKLHETTPAGEYDLNFVFPVPEELRSEGAVLMKPLVPSEHAEVLFNQLVKYPDMFRYLPYTFTTLPQFYLFLESNRREPGTILFVVYDLSLTFPDGDGEGEGEGEGDKEMDKRRVAGFLGLIKGSEQNRSAELAHLNILPPFHRSHITTHTCSLLLQYLFSTLHLRRAQWYSNAFNSPSIAAAQRLGFRLEGEQRWERVLAVGKEGLELPAWAEQEEREMGRGPGRHSCVLGMGWDEWKEGGEEKVRGLMKREVSKRREDELKR</sequence>
<dbReference type="OrthoDB" id="41238at2759"/>
<protein>
    <submittedName>
        <fullName evidence="2">Acyl-CoA N-acyltransferase</fullName>
    </submittedName>
</protein>
<dbReference type="InParanoid" id="A0A1Y2DUA3"/>
<dbReference type="PANTHER" id="PTHR43441">
    <property type="entry name" value="RIBOSOMAL-PROTEIN-SERINE ACETYLTRANSFERASE"/>
    <property type="match status" value="1"/>
</dbReference>
<dbReference type="GO" id="GO:1990189">
    <property type="term" value="F:protein N-terminal-serine acetyltransferase activity"/>
    <property type="evidence" value="ECO:0007669"/>
    <property type="project" value="TreeGrafter"/>
</dbReference>
<dbReference type="Proteomes" id="UP000193467">
    <property type="component" value="Unassembled WGS sequence"/>
</dbReference>
<organism evidence="2 3">
    <name type="scientific">Leucosporidium creatinivorum</name>
    <dbReference type="NCBI Taxonomy" id="106004"/>
    <lineage>
        <taxon>Eukaryota</taxon>
        <taxon>Fungi</taxon>
        <taxon>Dikarya</taxon>
        <taxon>Basidiomycota</taxon>
        <taxon>Pucciniomycotina</taxon>
        <taxon>Microbotryomycetes</taxon>
        <taxon>Leucosporidiales</taxon>
        <taxon>Leucosporidium</taxon>
    </lineage>
</organism>
<comment type="caution">
    <text evidence="2">The sequence shown here is derived from an EMBL/GenBank/DDBJ whole genome shotgun (WGS) entry which is preliminary data.</text>
</comment>
<dbReference type="InterPro" id="IPR016181">
    <property type="entry name" value="Acyl_CoA_acyltransferase"/>
</dbReference>
<dbReference type="EMBL" id="MCGR01000069">
    <property type="protein sequence ID" value="ORY62853.1"/>
    <property type="molecule type" value="Genomic_DNA"/>
</dbReference>
<keyword evidence="3" id="KW-1185">Reference proteome</keyword>
<evidence type="ECO:0000313" key="3">
    <source>
        <dbReference type="Proteomes" id="UP000193467"/>
    </source>
</evidence>
<dbReference type="PANTHER" id="PTHR43441:SF5">
    <property type="entry name" value="FAMILY ACETYLTRANSFERASE, PUTATIVE-RELATED"/>
    <property type="match status" value="1"/>
</dbReference>
<reference evidence="2 3" key="1">
    <citation type="submission" date="2016-07" db="EMBL/GenBank/DDBJ databases">
        <title>Pervasive Adenine N6-methylation of Active Genes in Fungi.</title>
        <authorList>
            <consortium name="DOE Joint Genome Institute"/>
            <person name="Mondo S.J."/>
            <person name="Dannebaum R.O."/>
            <person name="Kuo R.C."/>
            <person name="Labutti K."/>
            <person name="Haridas S."/>
            <person name="Kuo A."/>
            <person name="Salamov A."/>
            <person name="Ahrendt S.R."/>
            <person name="Lipzen A."/>
            <person name="Sullivan W."/>
            <person name="Andreopoulos W.B."/>
            <person name="Clum A."/>
            <person name="Lindquist E."/>
            <person name="Daum C."/>
            <person name="Ramamoorthy G.K."/>
            <person name="Gryganskyi A."/>
            <person name="Culley D."/>
            <person name="Magnuson J.K."/>
            <person name="James T.Y."/>
            <person name="O'Malley M.A."/>
            <person name="Stajich J.E."/>
            <person name="Spatafora J.W."/>
            <person name="Visel A."/>
            <person name="Grigoriev I.V."/>
        </authorList>
    </citation>
    <scope>NUCLEOTIDE SEQUENCE [LARGE SCALE GENOMIC DNA]</scope>
    <source>
        <strain evidence="2 3">62-1032</strain>
    </source>
</reference>
<name>A0A1Y2DUA3_9BASI</name>
<dbReference type="SUPFAM" id="SSF55729">
    <property type="entry name" value="Acyl-CoA N-acyltransferases (Nat)"/>
    <property type="match status" value="1"/>
</dbReference>
<dbReference type="InterPro" id="IPR000182">
    <property type="entry name" value="GNAT_dom"/>
</dbReference>
<feature type="domain" description="N-acetyltransferase" evidence="1">
    <location>
        <begin position="47"/>
        <end position="204"/>
    </location>
</feature>
<dbReference type="GO" id="GO:0008999">
    <property type="term" value="F:protein-N-terminal-alanine acetyltransferase activity"/>
    <property type="evidence" value="ECO:0007669"/>
    <property type="project" value="TreeGrafter"/>
</dbReference>
<evidence type="ECO:0000313" key="2">
    <source>
        <dbReference type="EMBL" id="ORY62853.1"/>
    </source>
</evidence>
<accession>A0A1Y2DUA3</accession>
<evidence type="ECO:0000259" key="1">
    <source>
        <dbReference type="Pfam" id="PF13302"/>
    </source>
</evidence>
<keyword evidence="2" id="KW-0808">Transferase</keyword>
<dbReference type="Pfam" id="PF13302">
    <property type="entry name" value="Acetyltransf_3"/>
    <property type="match status" value="1"/>
</dbReference>
<dbReference type="Gene3D" id="3.40.630.30">
    <property type="match status" value="1"/>
</dbReference>
<dbReference type="AlphaFoldDB" id="A0A1Y2DUA3"/>
<gene>
    <name evidence="2" type="ORF">BCR35DRAFT_188639</name>
</gene>
<dbReference type="InterPro" id="IPR051908">
    <property type="entry name" value="Ribosomal_N-acetyltransferase"/>
</dbReference>
<proteinExistence type="predicted"/>
<keyword evidence="2" id="KW-0012">Acyltransferase</keyword>